<keyword evidence="3" id="KW-1185">Reference proteome</keyword>
<dbReference type="eggNOG" id="COG4736">
    <property type="taxonomic scope" value="Bacteria"/>
</dbReference>
<keyword evidence="1" id="KW-0472">Membrane</keyword>
<dbReference type="Pfam" id="PF05545">
    <property type="entry name" value="FixQ"/>
    <property type="match status" value="1"/>
</dbReference>
<name>B9JW64_ALLAM</name>
<dbReference type="CDD" id="cd01324">
    <property type="entry name" value="cbb3_Oxidase_CcoQ"/>
    <property type="match status" value="1"/>
</dbReference>
<dbReference type="InterPro" id="IPR008621">
    <property type="entry name" value="Cbb3-typ_cyt_oxidase_comp"/>
</dbReference>
<proteinExistence type="predicted"/>
<sequence>MTTQPATVEEGVMEGTEIYTAMRHFADSWGMLAMLLFFAGAILFVFRPGAKERAEDAASIPLRED</sequence>
<keyword evidence="1" id="KW-0812">Transmembrane</keyword>
<evidence type="ECO:0000256" key="1">
    <source>
        <dbReference type="SAM" id="Phobius"/>
    </source>
</evidence>
<dbReference type="KEGG" id="avi:Avi_2094"/>
<accession>B9JW64</accession>
<gene>
    <name evidence="2" type="primary">fixQ</name>
    <name evidence="2" type="ordered locus">Avi_2094</name>
</gene>
<dbReference type="HOGENOM" id="CLU_192294_1_2_5"/>
<feature type="transmembrane region" description="Helical" evidence="1">
    <location>
        <begin position="29"/>
        <end position="46"/>
    </location>
</feature>
<dbReference type="EMBL" id="CP000633">
    <property type="protein sequence ID" value="ACM36492.1"/>
    <property type="molecule type" value="Genomic_DNA"/>
</dbReference>
<evidence type="ECO:0000313" key="3">
    <source>
        <dbReference type="Proteomes" id="UP000001596"/>
    </source>
</evidence>
<dbReference type="AlphaFoldDB" id="B9JW64"/>
<dbReference type="STRING" id="311402.Avi_2094"/>
<keyword evidence="1" id="KW-1133">Transmembrane helix</keyword>
<reference evidence="2 3" key="1">
    <citation type="journal article" date="2009" name="J. Bacteriol.">
        <title>Genome sequences of three Agrobacterium biovars help elucidate the evolution of multichromosome genomes in bacteria.</title>
        <authorList>
            <person name="Slater S.C."/>
            <person name="Goldman B.S."/>
            <person name="Goodner B."/>
            <person name="Setubal J.C."/>
            <person name="Farrand S.K."/>
            <person name="Nester E.W."/>
            <person name="Burr T.J."/>
            <person name="Banta L."/>
            <person name="Dickerman A.W."/>
            <person name="Paulsen I."/>
            <person name="Otten L."/>
            <person name="Suen G."/>
            <person name="Welch R."/>
            <person name="Almeida N.F."/>
            <person name="Arnold F."/>
            <person name="Burton O.T."/>
            <person name="Du Z."/>
            <person name="Ewing A."/>
            <person name="Godsy E."/>
            <person name="Heisel S."/>
            <person name="Houmiel K.L."/>
            <person name="Jhaveri J."/>
            <person name="Lu J."/>
            <person name="Miller N.M."/>
            <person name="Norton S."/>
            <person name="Chen Q."/>
            <person name="Phoolcharoen W."/>
            <person name="Ohlin V."/>
            <person name="Ondrusek D."/>
            <person name="Pride N."/>
            <person name="Stricklin S.L."/>
            <person name="Sun J."/>
            <person name="Wheeler C."/>
            <person name="Wilson L."/>
            <person name="Zhu H."/>
            <person name="Wood D.W."/>
        </authorList>
    </citation>
    <scope>NUCLEOTIDE SEQUENCE [LARGE SCALE GENOMIC DNA]</scope>
    <source>
        <strain evidence="3">S4 / ATCC BAA-846</strain>
    </source>
</reference>
<protein>
    <submittedName>
        <fullName evidence="2">Cytochrome c oxidase FixQ chain</fullName>
    </submittedName>
</protein>
<organism evidence="2 3">
    <name type="scientific">Allorhizobium ampelinum (strain ATCC BAA-846 / DSM 112012 / S4)</name>
    <name type="common">Agrobacterium vitis (strain S4)</name>
    <dbReference type="NCBI Taxonomy" id="311402"/>
    <lineage>
        <taxon>Bacteria</taxon>
        <taxon>Pseudomonadati</taxon>
        <taxon>Pseudomonadota</taxon>
        <taxon>Alphaproteobacteria</taxon>
        <taxon>Hyphomicrobiales</taxon>
        <taxon>Rhizobiaceae</taxon>
        <taxon>Rhizobium/Agrobacterium group</taxon>
        <taxon>Allorhizobium</taxon>
        <taxon>Allorhizobium ampelinum</taxon>
    </lineage>
</organism>
<evidence type="ECO:0000313" key="2">
    <source>
        <dbReference type="EMBL" id="ACM36492.1"/>
    </source>
</evidence>
<dbReference type="Proteomes" id="UP000001596">
    <property type="component" value="Chromosome 1"/>
</dbReference>